<reference evidence="1" key="1">
    <citation type="submission" date="2023-03" db="UniProtKB">
        <authorList>
            <consortium name="EnsemblPlants"/>
        </authorList>
    </citation>
    <scope>IDENTIFICATION</scope>
</reference>
<protein>
    <submittedName>
        <fullName evidence="1">Uncharacterized protein</fullName>
    </submittedName>
</protein>
<proteinExistence type="predicted"/>
<dbReference type="EnsemblPlants" id="MELO3C015156.2.1">
    <property type="protein sequence ID" value="MELO3C015156.2.1"/>
    <property type="gene ID" value="MELO3C015156.2"/>
</dbReference>
<accession>A0A9I9D9G6</accession>
<dbReference type="Gramene" id="MELO3C015156.2.1">
    <property type="protein sequence ID" value="MELO3C015156.2.1"/>
    <property type="gene ID" value="MELO3C015156.2"/>
</dbReference>
<dbReference type="AlphaFoldDB" id="A0A9I9D9G6"/>
<organism evidence="1">
    <name type="scientific">Cucumis melo</name>
    <name type="common">Muskmelon</name>
    <dbReference type="NCBI Taxonomy" id="3656"/>
    <lineage>
        <taxon>Eukaryota</taxon>
        <taxon>Viridiplantae</taxon>
        <taxon>Streptophyta</taxon>
        <taxon>Embryophyta</taxon>
        <taxon>Tracheophyta</taxon>
        <taxon>Spermatophyta</taxon>
        <taxon>Magnoliopsida</taxon>
        <taxon>eudicotyledons</taxon>
        <taxon>Gunneridae</taxon>
        <taxon>Pentapetalae</taxon>
        <taxon>rosids</taxon>
        <taxon>fabids</taxon>
        <taxon>Cucurbitales</taxon>
        <taxon>Cucurbitaceae</taxon>
        <taxon>Benincaseae</taxon>
        <taxon>Cucumis</taxon>
    </lineage>
</organism>
<name>A0A9I9D9G6_CUCME</name>
<sequence>MTIRKLRATTSCGAMNCWKGIAAELRMIARRRQASSLRHSTAARGQTRLAEAACRRLVVVREGHSRRWTMWTALRVASK</sequence>
<evidence type="ECO:0000313" key="1">
    <source>
        <dbReference type="EnsemblPlants" id="MELO3C015156.2.1"/>
    </source>
</evidence>